<dbReference type="Proteomes" id="UP000297299">
    <property type="component" value="Unassembled WGS sequence"/>
</dbReference>
<evidence type="ECO:0000313" key="2">
    <source>
        <dbReference type="Proteomes" id="UP000297299"/>
    </source>
</evidence>
<reference evidence="1 2" key="1">
    <citation type="submission" date="2017-11" db="EMBL/GenBank/DDBJ databases">
        <title>Comparative genomics of Botrytis spp.</title>
        <authorList>
            <person name="Valero-Jimenez C.A."/>
            <person name="Tapia P."/>
            <person name="Veloso J."/>
            <person name="Silva-Moreno E."/>
            <person name="Staats M."/>
            <person name="Valdes J.H."/>
            <person name="Van Kan J.A.L."/>
        </authorList>
    </citation>
    <scope>NUCLEOTIDE SEQUENCE [LARGE SCALE GENOMIC DNA]</scope>
    <source>
        <strain evidence="1 2">MUCL2830</strain>
    </source>
</reference>
<proteinExistence type="predicted"/>
<name>A0A4Y8D8I2_9HELO</name>
<keyword evidence="2" id="KW-1185">Reference proteome</keyword>
<accession>A0A4Y8D8I2</accession>
<gene>
    <name evidence="1" type="ORF">BOTCAL_0079g00030</name>
</gene>
<sequence length="97" mass="10997">MLYNRAQRIGDKLGAVGPCQVGTRYSGTWKVEDRWMVLDAMAMDVDVDVMAVDGYDWLYGSQAKLYKEQKLHSHEGARATSLTLEVFRVPNSELDIE</sequence>
<evidence type="ECO:0000313" key="1">
    <source>
        <dbReference type="EMBL" id="TEY73338.1"/>
    </source>
</evidence>
<dbReference type="EMBL" id="PHWZ01000079">
    <property type="protein sequence ID" value="TEY73338.1"/>
    <property type="molecule type" value="Genomic_DNA"/>
</dbReference>
<organism evidence="1 2">
    <name type="scientific">Botryotinia calthae</name>
    <dbReference type="NCBI Taxonomy" id="38488"/>
    <lineage>
        <taxon>Eukaryota</taxon>
        <taxon>Fungi</taxon>
        <taxon>Dikarya</taxon>
        <taxon>Ascomycota</taxon>
        <taxon>Pezizomycotina</taxon>
        <taxon>Leotiomycetes</taxon>
        <taxon>Helotiales</taxon>
        <taxon>Sclerotiniaceae</taxon>
        <taxon>Botryotinia</taxon>
    </lineage>
</organism>
<dbReference type="AlphaFoldDB" id="A0A4Y8D8I2"/>
<protein>
    <submittedName>
        <fullName evidence="1">Uncharacterized protein</fullName>
    </submittedName>
</protein>
<comment type="caution">
    <text evidence="1">The sequence shown here is derived from an EMBL/GenBank/DDBJ whole genome shotgun (WGS) entry which is preliminary data.</text>
</comment>